<keyword evidence="1" id="KW-0812">Transmembrane</keyword>
<evidence type="ECO:0000313" key="3">
    <source>
        <dbReference type="Proteomes" id="UP000324327"/>
    </source>
</evidence>
<gene>
    <name evidence="2" type="ORF">FYL31_06245</name>
</gene>
<protein>
    <submittedName>
        <fullName evidence="2">Uncharacterized protein</fullName>
    </submittedName>
</protein>
<feature type="transmembrane region" description="Helical" evidence="1">
    <location>
        <begin position="156"/>
        <end position="174"/>
    </location>
</feature>
<dbReference type="AlphaFoldDB" id="A0A5S4VM87"/>
<keyword evidence="1" id="KW-0472">Membrane</keyword>
<feature type="transmembrane region" description="Helical" evidence="1">
    <location>
        <begin position="69"/>
        <end position="89"/>
    </location>
</feature>
<comment type="caution">
    <text evidence="2">The sequence shown here is derived from an EMBL/GenBank/DDBJ whole genome shotgun (WGS) entry which is preliminary data.</text>
</comment>
<evidence type="ECO:0000256" key="1">
    <source>
        <dbReference type="SAM" id="Phobius"/>
    </source>
</evidence>
<keyword evidence="1" id="KW-1133">Transmembrane helix</keyword>
<dbReference type="RefSeq" id="WP_055167123.1">
    <property type="nucleotide sequence ID" value="NZ_JAAISH010000016.1"/>
</dbReference>
<feature type="transmembrane region" description="Helical" evidence="1">
    <location>
        <begin position="31"/>
        <end position="48"/>
    </location>
</feature>
<dbReference type="EMBL" id="VSTF01000005">
    <property type="protein sequence ID" value="TYL60344.1"/>
    <property type="molecule type" value="Genomic_DNA"/>
</dbReference>
<name>A0A5S4VM87_9FIRM</name>
<feature type="transmembrane region" description="Helical" evidence="1">
    <location>
        <begin position="124"/>
        <end position="144"/>
    </location>
</feature>
<accession>A0A5S4VM87</accession>
<reference evidence="2 3" key="2">
    <citation type="submission" date="2019-09" db="EMBL/GenBank/DDBJ databases">
        <title>Strain-level analysis of Eubacterium rectale using genomes from metagenomes.</title>
        <authorList>
            <person name="Karcher N."/>
            <person name="Segata N."/>
        </authorList>
    </citation>
    <scope>NUCLEOTIDE SEQUENCE [LARGE SCALE GENOMIC DNA]</scope>
    <source>
        <strain evidence="2 3">T3WBe13</strain>
    </source>
</reference>
<reference evidence="2 3" key="1">
    <citation type="submission" date="2019-08" db="EMBL/GenBank/DDBJ databases">
        <authorList>
            <person name="Duncan S."/>
            <person name="Walker A."/>
        </authorList>
    </citation>
    <scope>NUCLEOTIDE SEQUENCE [LARGE SCALE GENOMIC DNA]</scope>
    <source>
        <strain evidence="2 3">T3WBe13</strain>
    </source>
</reference>
<feature type="transmembrane region" description="Helical" evidence="1">
    <location>
        <begin position="95"/>
        <end position="112"/>
    </location>
</feature>
<proteinExistence type="predicted"/>
<dbReference type="Proteomes" id="UP000324327">
    <property type="component" value="Unassembled WGS sequence"/>
</dbReference>
<organism evidence="2 3">
    <name type="scientific">Agathobacter rectalis</name>
    <dbReference type="NCBI Taxonomy" id="39491"/>
    <lineage>
        <taxon>Bacteria</taxon>
        <taxon>Bacillati</taxon>
        <taxon>Bacillota</taxon>
        <taxon>Clostridia</taxon>
        <taxon>Lachnospirales</taxon>
        <taxon>Lachnospiraceae</taxon>
        <taxon>Agathobacter</taxon>
    </lineage>
</organism>
<evidence type="ECO:0000313" key="2">
    <source>
        <dbReference type="EMBL" id="TYL60344.1"/>
    </source>
</evidence>
<sequence>MNIYLKIIGIQFLALIFGGMLLEILFDIPEWLSLVIVGLIFFCTYFAVQIRCSINKSSGEVSSDGIAGARLCGIFISSILLPFILGIYIYQAINIIMILAGVLLLLICRKNISSFFFENKWKKIFWMIYLGCLFLLCGVFSIFACMDIAPCIGLKGVPRIVAIGIWAIVVRSTLPPNTLLSRFATNNYKINANK</sequence>
<feature type="transmembrane region" description="Helical" evidence="1">
    <location>
        <begin position="7"/>
        <end position="25"/>
    </location>
</feature>